<proteinExistence type="predicted"/>
<dbReference type="Proteomes" id="UP001560267">
    <property type="component" value="Unassembled WGS sequence"/>
</dbReference>
<organism evidence="2 3">
    <name type="scientific">Ferrimicrobium acidiphilum</name>
    <dbReference type="NCBI Taxonomy" id="121039"/>
    <lineage>
        <taxon>Bacteria</taxon>
        <taxon>Bacillati</taxon>
        <taxon>Actinomycetota</taxon>
        <taxon>Acidimicrobiia</taxon>
        <taxon>Acidimicrobiales</taxon>
        <taxon>Acidimicrobiaceae</taxon>
        <taxon>Ferrimicrobium</taxon>
    </lineage>
</organism>
<comment type="caution">
    <text evidence="2">The sequence shown here is derived from an EMBL/GenBank/DDBJ whole genome shotgun (WGS) entry which is preliminary data.</text>
</comment>
<feature type="transmembrane region" description="Helical" evidence="1">
    <location>
        <begin position="6"/>
        <end position="24"/>
    </location>
</feature>
<reference evidence="2 3" key="1">
    <citation type="submission" date="2024-07" db="EMBL/GenBank/DDBJ databases">
        <title>Draft Genome Sequence of Ferrimicrobium acidiphilum Strain YE2023, Isolated from a Pulp of Bioleach Reactor.</title>
        <authorList>
            <person name="Elkina Y.A."/>
            <person name="Bulaeva A.G."/>
            <person name="Beletsky A.V."/>
            <person name="Mardanov A.V."/>
        </authorList>
    </citation>
    <scope>NUCLEOTIDE SEQUENCE [LARGE SCALE GENOMIC DNA]</scope>
    <source>
        <strain evidence="2 3">YE2023</strain>
    </source>
</reference>
<sequence>MNLGQLVWSILAAALAIWILVTQFSANRLPTLQSIGLGFLGSWLGRAILLAGWAEMGWHLFCQHP</sequence>
<keyword evidence="1" id="KW-1133">Transmembrane helix</keyword>
<keyword evidence="1" id="KW-0812">Transmembrane</keyword>
<gene>
    <name evidence="2" type="ORF">AB6A68_11330</name>
</gene>
<dbReference type="RefSeq" id="WP_298347375.1">
    <property type="nucleotide sequence ID" value="NZ_JBFSHR010000052.1"/>
</dbReference>
<dbReference type="EMBL" id="JBFSHR010000052">
    <property type="protein sequence ID" value="MEX6430419.1"/>
    <property type="molecule type" value="Genomic_DNA"/>
</dbReference>
<keyword evidence="1" id="KW-0472">Membrane</keyword>
<name>A0ABV3Y5I5_9ACTN</name>
<feature type="transmembrane region" description="Helical" evidence="1">
    <location>
        <begin position="36"/>
        <end position="54"/>
    </location>
</feature>
<keyword evidence="3" id="KW-1185">Reference proteome</keyword>
<evidence type="ECO:0000313" key="2">
    <source>
        <dbReference type="EMBL" id="MEX6430419.1"/>
    </source>
</evidence>
<evidence type="ECO:0000256" key="1">
    <source>
        <dbReference type="SAM" id="Phobius"/>
    </source>
</evidence>
<evidence type="ECO:0000313" key="3">
    <source>
        <dbReference type="Proteomes" id="UP001560267"/>
    </source>
</evidence>
<accession>A0ABV3Y5I5</accession>
<protein>
    <submittedName>
        <fullName evidence="2">Uncharacterized protein</fullName>
    </submittedName>
</protein>